<feature type="domain" description="Glycosyltransferase 2-like" evidence="1">
    <location>
        <begin position="9"/>
        <end position="137"/>
    </location>
</feature>
<keyword evidence="2" id="KW-0808">Transferase</keyword>
<dbReference type="RefSeq" id="WP_015818070.1">
    <property type="nucleotide sequence ID" value="NC_012997.1"/>
</dbReference>
<accession>C5BQ20</accession>
<sequence>MTNHTPCLLVPIFNHSREFAPVAANLAELGLPCLVVDDGSDPANAELLDEIVTRHRFITLLRLPINQGKGSAVCEGLREAARLGYSHALQIDADGQHNHQDIPLFLAMSQQHPRAVISGNRIYINAPKSRMYARKLTDFWVCVNTLSRSISDSMCGFRLYPLQETLQLLNTSKISRRMDFDSDILVKLVWRGVRVIEIRTEVVYRPEITSHFNVLNDNIAISWMHTRLFFGMLVRLPKLLIRKLEWTQTR</sequence>
<evidence type="ECO:0000313" key="2">
    <source>
        <dbReference type="EMBL" id="ACR11958.1"/>
    </source>
</evidence>
<reference evidence="2 3" key="1">
    <citation type="journal article" date="2009" name="PLoS ONE">
        <title>The complete genome of Teredinibacter turnerae T7901: an intracellular endosymbiont of marine wood-boring bivalves (shipworms).</title>
        <authorList>
            <person name="Yang J.C."/>
            <person name="Madupu R."/>
            <person name="Durkin A.S."/>
            <person name="Ekborg N.A."/>
            <person name="Pedamallu C.S."/>
            <person name="Hostetler J.B."/>
            <person name="Radune D."/>
            <person name="Toms B.S."/>
            <person name="Henrissat B."/>
            <person name="Coutinho P.M."/>
            <person name="Schwarz S."/>
            <person name="Field L."/>
            <person name="Trindade-Silva A.E."/>
            <person name="Soares C.A.G."/>
            <person name="Elshahawi S."/>
            <person name="Hanora A."/>
            <person name="Schmidt E.W."/>
            <person name="Haygood M.G."/>
            <person name="Posfai J."/>
            <person name="Benner J."/>
            <person name="Madinger C."/>
            <person name="Nove J."/>
            <person name="Anton B."/>
            <person name="Chaudhary K."/>
            <person name="Foster J."/>
            <person name="Holman A."/>
            <person name="Kumar S."/>
            <person name="Lessard P.A."/>
            <person name="Luyten Y.A."/>
            <person name="Slatko B."/>
            <person name="Wood N."/>
            <person name="Wu B."/>
            <person name="Teplitski M."/>
            <person name="Mougous J.D."/>
            <person name="Ward N."/>
            <person name="Eisen J.A."/>
            <person name="Badger J.H."/>
            <person name="Distel D.L."/>
        </authorList>
    </citation>
    <scope>NUCLEOTIDE SEQUENCE [LARGE SCALE GENOMIC DNA]</scope>
    <source>
        <strain evidence="3">ATCC 39867 / T7901</strain>
    </source>
</reference>
<organism evidence="2 3">
    <name type="scientific">Teredinibacter turnerae (strain ATCC 39867 / T7901)</name>
    <dbReference type="NCBI Taxonomy" id="377629"/>
    <lineage>
        <taxon>Bacteria</taxon>
        <taxon>Pseudomonadati</taxon>
        <taxon>Pseudomonadota</taxon>
        <taxon>Gammaproteobacteria</taxon>
        <taxon>Cellvibrionales</taxon>
        <taxon>Cellvibrionaceae</taxon>
        <taxon>Teredinibacter</taxon>
    </lineage>
</organism>
<dbReference type="InterPro" id="IPR029044">
    <property type="entry name" value="Nucleotide-diphossugar_trans"/>
</dbReference>
<evidence type="ECO:0000313" key="3">
    <source>
        <dbReference type="Proteomes" id="UP000009080"/>
    </source>
</evidence>
<dbReference type="Proteomes" id="UP000009080">
    <property type="component" value="Chromosome"/>
</dbReference>
<name>C5BQ20_TERTT</name>
<proteinExistence type="predicted"/>
<dbReference type="EMBL" id="CP001614">
    <property type="protein sequence ID" value="ACR11958.1"/>
    <property type="molecule type" value="Genomic_DNA"/>
</dbReference>
<dbReference type="InterPro" id="IPR001173">
    <property type="entry name" value="Glyco_trans_2-like"/>
</dbReference>
<dbReference type="SUPFAM" id="SSF53448">
    <property type="entry name" value="Nucleotide-diphospho-sugar transferases"/>
    <property type="match status" value="1"/>
</dbReference>
<dbReference type="HOGENOM" id="CLU_033536_7_0_6"/>
<evidence type="ECO:0000259" key="1">
    <source>
        <dbReference type="Pfam" id="PF00535"/>
    </source>
</evidence>
<dbReference type="eggNOG" id="COG1216">
    <property type="taxonomic scope" value="Bacteria"/>
</dbReference>
<dbReference type="STRING" id="377629.TERTU_3283"/>
<dbReference type="KEGG" id="ttu:TERTU_3283"/>
<protein>
    <submittedName>
        <fullName evidence="2">Glycosyl transferase, group 2 family</fullName>
        <ecNumber evidence="2">2.4.-.-</ecNumber>
    </submittedName>
</protein>
<dbReference type="PANTHER" id="PTHR10859">
    <property type="entry name" value="GLYCOSYL TRANSFERASE"/>
    <property type="match status" value="1"/>
</dbReference>
<dbReference type="EC" id="2.4.-.-" evidence="2"/>
<gene>
    <name evidence="2" type="ordered locus">TERTU_3283</name>
</gene>
<dbReference type="PANTHER" id="PTHR10859:SF91">
    <property type="entry name" value="DOLICHYL-PHOSPHATE BETA-GLUCOSYLTRANSFERASE"/>
    <property type="match status" value="1"/>
</dbReference>
<dbReference type="GO" id="GO:0006487">
    <property type="term" value="P:protein N-linked glycosylation"/>
    <property type="evidence" value="ECO:0007669"/>
    <property type="project" value="TreeGrafter"/>
</dbReference>
<dbReference type="Pfam" id="PF00535">
    <property type="entry name" value="Glycos_transf_2"/>
    <property type="match status" value="1"/>
</dbReference>
<keyword evidence="2" id="KW-0328">Glycosyltransferase</keyword>
<dbReference type="GO" id="GO:0016757">
    <property type="term" value="F:glycosyltransferase activity"/>
    <property type="evidence" value="ECO:0007669"/>
    <property type="project" value="UniProtKB-KW"/>
</dbReference>
<dbReference type="OrthoDB" id="9808633at2"/>
<dbReference type="CAZy" id="GT2">
    <property type="family name" value="Glycosyltransferase Family 2"/>
</dbReference>
<keyword evidence="3" id="KW-1185">Reference proteome</keyword>
<dbReference type="CDD" id="cd04179">
    <property type="entry name" value="DPM_DPG-synthase_like"/>
    <property type="match status" value="1"/>
</dbReference>
<dbReference type="AlphaFoldDB" id="C5BQ20"/>
<dbReference type="Gene3D" id="3.90.550.10">
    <property type="entry name" value="Spore Coat Polysaccharide Biosynthesis Protein SpsA, Chain A"/>
    <property type="match status" value="1"/>
</dbReference>